<gene>
    <name evidence="2" type="ORF">J2Z82_000467</name>
</gene>
<feature type="transmembrane region" description="Helical" evidence="1">
    <location>
        <begin position="56"/>
        <end position="74"/>
    </location>
</feature>
<evidence type="ECO:0000313" key="3">
    <source>
        <dbReference type="Proteomes" id="UP001519328"/>
    </source>
</evidence>
<feature type="transmembrane region" description="Helical" evidence="1">
    <location>
        <begin position="21"/>
        <end position="44"/>
    </location>
</feature>
<keyword evidence="1" id="KW-0472">Membrane</keyword>
<evidence type="ECO:0000256" key="1">
    <source>
        <dbReference type="SAM" id="Phobius"/>
    </source>
</evidence>
<dbReference type="EMBL" id="JAGGKK010000001">
    <property type="protein sequence ID" value="MBP1947544.1"/>
    <property type="molecule type" value="Genomic_DNA"/>
</dbReference>
<keyword evidence="1" id="KW-1133">Transmembrane helix</keyword>
<feature type="transmembrane region" description="Helical" evidence="1">
    <location>
        <begin position="86"/>
        <end position="107"/>
    </location>
</feature>
<keyword evidence="3" id="KW-1185">Reference proteome</keyword>
<dbReference type="RefSeq" id="WP_209479153.1">
    <property type="nucleotide sequence ID" value="NZ_JAGGKK010000001.1"/>
</dbReference>
<accession>A0ABS4H9G6</accession>
<evidence type="ECO:0000313" key="2">
    <source>
        <dbReference type="EMBL" id="MBP1947544.1"/>
    </source>
</evidence>
<dbReference type="Proteomes" id="UP001519328">
    <property type="component" value="Unassembled WGS sequence"/>
</dbReference>
<proteinExistence type="predicted"/>
<organism evidence="2 3">
    <name type="scientific">Virgibacillus litoralis</name>
    <dbReference type="NCBI Taxonomy" id="578221"/>
    <lineage>
        <taxon>Bacteria</taxon>
        <taxon>Bacillati</taxon>
        <taxon>Bacillota</taxon>
        <taxon>Bacilli</taxon>
        <taxon>Bacillales</taxon>
        <taxon>Bacillaceae</taxon>
        <taxon>Virgibacillus</taxon>
    </lineage>
</organism>
<protein>
    <submittedName>
        <fullName evidence="2">Membrane protein</fullName>
    </submittedName>
</protein>
<keyword evidence="1" id="KW-0812">Transmembrane</keyword>
<reference evidence="2 3" key="1">
    <citation type="submission" date="2021-03" db="EMBL/GenBank/DDBJ databases">
        <title>Genomic Encyclopedia of Type Strains, Phase IV (KMG-IV): sequencing the most valuable type-strain genomes for metagenomic binning, comparative biology and taxonomic classification.</title>
        <authorList>
            <person name="Goeker M."/>
        </authorList>
    </citation>
    <scope>NUCLEOTIDE SEQUENCE [LARGE SCALE GENOMIC DNA]</scope>
    <source>
        <strain evidence="2 3">DSM 21085</strain>
    </source>
</reference>
<name>A0ABS4H9G6_9BACI</name>
<sequence length="108" mass="12515">MKLICKIQERFRKRNKIFLALDIFLTLLTLYFAIRVLFISNQALVSAKHSTDFPNVLIFAMTLSLGLTYVVRVVEMLVTGKRKYFILHLIVAIIVLGVSAIELRWLFI</sequence>
<comment type="caution">
    <text evidence="2">The sequence shown here is derived from an EMBL/GenBank/DDBJ whole genome shotgun (WGS) entry which is preliminary data.</text>
</comment>